<dbReference type="AlphaFoldDB" id="A0A2R6ACH5"/>
<dbReference type="EMBL" id="NEXC01000009">
    <property type="protein sequence ID" value="PSN84038.1"/>
    <property type="molecule type" value="Genomic_DNA"/>
</dbReference>
<evidence type="ECO:0008006" key="3">
    <source>
        <dbReference type="Google" id="ProtNLM"/>
    </source>
</evidence>
<comment type="caution">
    <text evidence="1">The sequence shown here is derived from an EMBL/GenBank/DDBJ whole genome shotgun (WGS) entry which is preliminary data.</text>
</comment>
<protein>
    <recommendedName>
        <fullName evidence="3">Luciferase-like domain-containing protein</fullName>
    </recommendedName>
</protein>
<organism evidence="1 2">
    <name type="scientific">Candidatus Marsarchaeota G1 archaeon OSP_D</name>
    <dbReference type="NCBI Taxonomy" id="1978155"/>
    <lineage>
        <taxon>Archaea</taxon>
        <taxon>Candidatus Marsarchaeota</taxon>
        <taxon>Candidatus Marsarchaeota group 1</taxon>
    </lineage>
</organism>
<reference evidence="1 2" key="1">
    <citation type="submission" date="2017-04" db="EMBL/GenBank/DDBJ databases">
        <title>Novel microbial lineages endemic to geothermal iron-oxide mats fill important gaps in the evolutionary history of Archaea.</title>
        <authorList>
            <person name="Jay Z.J."/>
            <person name="Beam J.P."/>
            <person name="Dlakic M."/>
            <person name="Rusch D.B."/>
            <person name="Kozubal M.A."/>
            <person name="Inskeep W.P."/>
        </authorList>
    </citation>
    <scope>NUCLEOTIDE SEQUENCE [LARGE SCALE GENOMIC DNA]</scope>
    <source>
        <strain evidence="1">OSP_D</strain>
    </source>
</reference>
<gene>
    <name evidence="1" type="ORF">B9Q01_02570</name>
</gene>
<proteinExistence type="predicted"/>
<accession>A0A2R6ACH5</accession>
<evidence type="ECO:0000313" key="2">
    <source>
        <dbReference type="Proteomes" id="UP000240880"/>
    </source>
</evidence>
<name>A0A2R6ACH5_9ARCH</name>
<evidence type="ECO:0000313" key="1">
    <source>
        <dbReference type="EMBL" id="PSN84038.1"/>
    </source>
</evidence>
<sequence length="248" mass="27692">MKISLSFHSYHPLSELEELGGYALKLGFSRIWLDDPPSEIDTVSVAQTLFESFGKSVAIGALNAQKWLSKADWLKKLNREMTIALAPGKKTRSFKELFDTLMKLYTTTKALGFETLLACQGPRLLAKSALFDGVLLNFLNVDAVKWAQSVSTNKRVLCTAPSLIYDEAGYTASDRQKLINGARLVRNEASSFVKNRFCGIEHYAVFCDVKSASKMLKTLRIMGVEEVVLAYPQSRSKKLIRAASRLLR</sequence>
<dbReference type="Proteomes" id="UP000240880">
    <property type="component" value="Unassembled WGS sequence"/>
</dbReference>